<feature type="transmembrane region" description="Helical" evidence="1">
    <location>
        <begin position="38"/>
        <end position="56"/>
    </location>
</feature>
<proteinExistence type="predicted"/>
<feature type="transmembrane region" description="Helical" evidence="1">
    <location>
        <begin position="104"/>
        <end position="126"/>
    </location>
</feature>
<evidence type="ECO:0000313" key="3">
    <source>
        <dbReference type="Proteomes" id="UP000035337"/>
    </source>
</evidence>
<keyword evidence="1" id="KW-1133">Transmembrane helix</keyword>
<dbReference type="RefSeq" id="WP_052569516.1">
    <property type="nucleotide sequence ID" value="NZ_CP009498.1"/>
</dbReference>
<feature type="transmembrane region" description="Helical" evidence="1">
    <location>
        <begin position="203"/>
        <end position="225"/>
    </location>
</feature>
<gene>
    <name evidence="2" type="ORF">Epro_0048</name>
</gene>
<evidence type="ECO:0000313" key="2">
    <source>
        <dbReference type="EMBL" id="AKL97427.1"/>
    </source>
</evidence>
<dbReference type="OrthoDB" id="9803607at2"/>
<dbReference type="Proteomes" id="UP000035337">
    <property type="component" value="Chromosome"/>
</dbReference>
<dbReference type="STRING" id="1408281.Epro_0048"/>
<dbReference type="AlphaFoldDB" id="A0A0G3WHQ5"/>
<protein>
    <submittedName>
        <fullName evidence="2">Uncharacterized protein</fullName>
    </submittedName>
</protein>
<dbReference type="EMBL" id="CP009498">
    <property type="protein sequence ID" value="AKL97427.1"/>
    <property type="molecule type" value="Genomic_DNA"/>
</dbReference>
<keyword evidence="1" id="KW-0812">Transmembrane</keyword>
<reference evidence="2 3" key="1">
    <citation type="submission" date="2014-09" db="EMBL/GenBank/DDBJ databases">
        <title>Complete genome sequence of Endomicrobium proavitum.</title>
        <authorList>
            <person name="Zheng H."/>
        </authorList>
    </citation>
    <scope>NUCLEOTIDE SEQUENCE [LARGE SCALE GENOMIC DNA]</scope>
    <source>
        <strain evidence="2 3">Rsa215</strain>
    </source>
</reference>
<sequence length="229" mass="25550">MKLVRTITAFLAIPAVAAGAWALLMSFLDFAATSGSKYTAFWIGIFCYIVFQIAFYKPLRTYVFGHELSHALAGVLSGARIKKFKVGKESGSVTLTKDNLWITLAPYIFPIYTFAIILVYVLLGWFCDIKPFYAIFLFFAGFSIAFHIALTIYILGIEQPDLKVYGVFFSYVVIAAVNIITFALLMTFAFAEAISPSQLFGSIITSIINSYKFLFSGVSQIWLAFQKTN</sequence>
<name>A0A0G3WHQ5_9BACT</name>
<feature type="transmembrane region" description="Helical" evidence="1">
    <location>
        <begin position="132"/>
        <end position="156"/>
    </location>
</feature>
<keyword evidence="3" id="KW-1185">Reference proteome</keyword>
<accession>A0A0G3WHQ5</accession>
<keyword evidence="1" id="KW-0472">Membrane</keyword>
<feature type="transmembrane region" description="Helical" evidence="1">
    <location>
        <begin position="168"/>
        <end position="191"/>
    </location>
</feature>
<organism evidence="2 3">
    <name type="scientific">Endomicrobium proavitum</name>
    <dbReference type="NCBI Taxonomy" id="1408281"/>
    <lineage>
        <taxon>Bacteria</taxon>
        <taxon>Pseudomonadati</taxon>
        <taxon>Elusimicrobiota</taxon>
        <taxon>Endomicrobiia</taxon>
        <taxon>Endomicrobiales</taxon>
        <taxon>Endomicrobiaceae</taxon>
        <taxon>Endomicrobium</taxon>
    </lineage>
</organism>
<evidence type="ECO:0000256" key="1">
    <source>
        <dbReference type="SAM" id="Phobius"/>
    </source>
</evidence>
<dbReference type="KEGG" id="epo:Epro_0048"/>